<dbReference type="InterPro" id="IPR013325">
    <property type="entry name" value="RNA_pol_sigma_r2"/>
</dbReference>
<dbReference type="InterPro" id="IPR013324">
    <property type="entry name" value="RNA_pol_sigma_r3/r4-like"/>
</dbReference>
<proteinExistence type="inferred from homology"/>
<dbReference type="AlphaFoldDB" id="A0A1G5EWK9"/>
<comment type="similarity">
    <text evidence="1 6">Belongs to the sigma-70 factor family. ECF subfamily.</text>
</comment>
<dbReference type="Proteomes" id="UP000183047">
    <property type="component" value="Unassembled WGS sequence"/>
</dbReference>
<keyword evidence="3 6" id="KW-0731">Sigma factor</keyword>
<evidence type="ECO:0000256" key="2">
    <source>
        <dbReference type="ARBA" id="ARBA00023015"/>
    </source>
</evidence>
<dbReference type="InterPro" id="IPR014284">
    <property type="entry name" value="RNA_pol_sigma-70_dom"/>
</dbReference>
<name>A0A1G5EWK9_9FIRM</name>
<dbReference type="EMBL" id="FMUR01000012">
    <property type="protein sequence ID" value="SCY31314.1"/>
    <property type="molecule type" value="Genomic_DNA"/>
</dbReference>
<dbReference type="InterPro" id="IPR036388">
    <property type="entry name" value="WH-like_DNA-bd_sf"/>
</dbReference>
<dbReference type="PANTHER" id="PTHR43133">
    <property type="entry name" value="RNA POLYMERASE ECF-TYPE SIGMA FACTO"/>
    <property type="match status" value="1"/>
</dbReference>
<dbReference type="Pfam" id="PF04542">
    <property type="entry name" value="Sigma70_r2"/>
    <property type="match status" value="1"/>
</dbReference>
<dbReference type="GO" id="GO:0016987">
    <property type="term" value="F:sigma factor activity"/>
    <property type="evidence" value="ECO:0007669"/>
    <property type="project" value="UniProtKB-KW"/>
</dbReference>
<accession>A0A1G5EWK9</accession>
<evidence type="ECO:0000313" key="8">
    <source>
        <dbReference type="EMBL" id="SCY31314.1"/>
    </source>
</evidence>
<protein>
    <recommendedName>
        <fullName evidence="6">RNA polymerase sigma factor</fullName>
    </recommendedName>
</protein>
<evidence type="ECO:0000313" key="9">
    <source>
        <dbReference type="Proteomes" id="UP000183047"/>
    </source>
</evidence>
<dbReference type="RefSeq" id="WP_074462679.1">
    <property type="nucleotide sequence ID" value="NZ_FMUR01000012.1"/>
</dbReference>
<dbReference type="InterPro" id="IPR000838">
    <property type="entry name" value="RNA_pol_sigma70_ECF_CS"/>
</dbReference>
<dbReference type="Gene3D" id="1.10.1740.10">
    <property type="match status" value="1"/>
</dbReference>
<dbReference type="GO" id="GO:0006352">
    <property type="term" value="P:DNA-templated transcription initiation"/>
    <property type="evidence" value="ECO:0007669"/>
    <property type="project" value="InterPro"/>
</dbReference>
<keyword evidence="9" id="KW-1185">Reference proteome</keyword>
<feature type="domain" description="RNA polymerase sigma-70 region 2" evidence="7">
    <location>
        <begin position="13"/>
        <end position="76"/>
    </location>
</feature>
<dbReference type="OrthoDB" id="9795666at2"/>
<keyword evidence="5 6" id="KW-0804">Transcription</keyword>
<dbReference type="InterPro" id="IPR039425">
    <property type="entry name" value="RNA_pol_sigma-70-like"/>
</dbReference>
<evidence type="ECO:0000256" key="1">
    <source>
        <dbReference type="ARBA" id="ARBA00010641"/>
    </source>
</evidence>
<dbReference type="SUPFAM" id="SSF88659">
    <property type="entry name" value="Sigma3 and sigma4 domains of RNA polymerase sigma factors"/>
    <property type="match status" value="1"/>
</dbReference>
<reference evidence="9" key="1">
    <citation type="submission" date="2016-10" db="EMBL/GenBank/DDBJ databases">
        <authorList>
            <person name="Varghese N."/>
            <person name="Submissions S."/>
        </authorList>
    </citation>
    <scope>NUCLEOTIDE SEQUENCE [LARGE SCALE GENOMIC DNA]</scope>
    <source>
        <strain evidence="9">XBD2006</strain>
    </source>
</reference>
<dbReference type="Gene3D" id="1.10.10.10">
    <property type="entry name" value="Winged helix-like DNA-binding domain superfamily/Winged helix DNA-binding domain"/>
    <property type="match status" value="1"/>
</dbReference>
<evidence type="ECO:0000256" key="6">
    <source>
        <dbReference type="RuleBase" id="RU000716"/>
    </source>
</evidence>
<keyword evidence="4 6" id="KW-0238">DNA-binding</keyword>
<evidence type="ECO:0000256" key="4">
    <source>
        <dbReference type="ARBA" id="ARBA00023125"/>
    </source>
</evidence>
<organism evidence="8 9">
    <name type="scientific">Butyrivibrio hungatei</name>
    <dbReference type="NCBI Taxonomy" id="185008"/>
    <lineage>
        <taxon>Bacteria</taxon>
        <taxon>Bacillati</taxon>
        <taxon>Bacillota</taxon>
        <taxon>Clostridia</taxon>
        <taxon>Lachnospirales</taxon>
        <taxon>Lachnospiraceae</taxon>
        <taxon>Butyrivibrio</taxon>
    </lineage>
</organism>
<evidence type="ECO:0000256" key="5">
    <source>
        <dbReference type="ARBA" id="ARBA00023163"/>
    </source>
</evidence>
<dbReference type="SUPFAM" id="SSF88946">
    <property type="entry name" value="Sigma2 domain of RNA polymerase sigma factors"/>
    <property type="match status" value="1"/>
</dbReference>
<dbReference type="InterPro" id="IPR007627">
    <property type="entry name" value="RNA_pol_sigma70_r2"/>
</dbReference>
<dbReference type="GO" id="GO:0003677">
    <property type="term" value="F:DNA binding"/>
    <property type="evidence" value="ECO:0007669"/>
    <property type="project" value="UniProtKB-KW"/>
</dbReference>
<dbReference type="NCBIfam" id="TIGR02937">
    <property type="entry name" value="sigma70-ECF"/>
    <property type="match status" value="1"/>
</dbReference>
<gene>
    <name evidence="8" type="ORF">SAMN02910451_02127</name>
</gene>
<evidence type="ECO:0000256" key="3">
    <source>
        <dbReference type="ARBA" id="ARBA00023082"/>
    </source>
</evidence>
<dbReference type="PROSITE" id="PS01063">
    <property type="entry name" value="SIGMA70_ECF"/>
    <property type="match status" value="1"/>
</dbReference>
<sequence length="174" mass="20096">MGKIDSKEKLIQLMDRYKNLVFSVCLKLTGDYFTAEDITQETFIAAYSHLDDFDGKNEKAWLCRIASNKCIDFLRSSEMKEEAVGDDELEASMDVGRDGPLETYIARDVEKRFFDRCNELDEPYRSAAVGHFIRGKTAKELSLERGIPLKTVQSHIYRAREMLKKIIRKEELLA</sequence>
<keyword evidence="2 6" id="KW-0805">Transcription regulation</keyword>
<dbReference type="PANTHER" id="PTHR43133:SF60">
    <property type="entry name" value="RNA POLYMERASE SIGMA FACTOR SIGV"/>
    <property type="match status" value="1"/>
</dbReference>
<evidence type="ECO:0000259" key="7">
    <source>
        <dbReference type="Pfam" id="PF04542"/>
    </source>
</evidence>